<dbReference type="GO" id="GO:0016787">
    <property type="term" value="F:hydrolase activity"/>
    <property type="evidence" value="ECO:0007669"/>
    <property type="project" value="InterPro"/>
</dbReference>
<accession>A0A6C0LV04</accession>
<dbReference type="InterPro" id="IPR016193">
    <property type="entry name" value="Cytidine_deaminase-like"/>
</dbReference>
<name>A0A6C0LV04_9ZZZZ</name>
<dbReference type="InterPro" id="IPR016192">
    <property type="entry name" value="APOBEC/CMP_deaminase_Zn-bd"/>
</dbReference>
<proteinExistence type="predicted"/>
<sequence length="157" mass="17803">MYIDTIDQNKLTDSNKLSFHLATAEYRGKVVCSAPNRAGTHAEVSLLRKHTMQRYRNKNITVYVTRLSKNGHAMSRPCVSCSRYIKAYWPLATVYYTNAEGNWVRDNNLDTNHLCLSDRMNLATAATQAKKRRPRSRSDTESSSSGTESTELCSECE</sequence>
<dbReference type="PROSITE" id="PS00903">
    <property type="entry name" value="CYT_DCMP_DEAMINASES_1"/>
    <property type="match status" value="1"/>
</dbReference>
<feature type="compositionally biased region" description="Low complexity" evidence="1">
    <location>
        <begin position="141"/>
        <end position="157"/>
    </location>
</feature>
<dbReference type="AlphaFoldDB" id="A0A6C0LV04"/>
<evidence type="ECO:0000256" key="1">
    <source>
        <dbReference type="SAM" id="MobiDB-lite"/>
    </source>
</evidence>
<evidence type="ECO:0000313" key="2">
    <source>
        <dbReference type="EMBL" id="QHU33591.1"/>
    </source>
</evidence>
<reference evidence="2" key="1">
    <citation type="journal article" date="2020" name="Nature">
        <title>Giant virus diversity and host interactions through global metagenomics.</title>
        <authorList>
            <person name="Schulz F."/>
            <person name="Roux S."/>
            <person name="Paez-Espino D."/>
            <person name="Jungbluth S."/>
            <person name="Walsh D.A."/>
            <person name="Denef V.J."/>
            <person name="McMahon K.D."/>
            <person name="Konstantinidis K.T."/>
            <person name="Eloe-Fadrosh E.A."/>
            <person name="Kyrpides N.C."/>
            <person name="Woyke T."/>
        </authorList>
    </citation>
    <scope>NUCLEOTIDE SEQUENCE</scope>
    <source>
        <strain evidence="2">GVMAG-S-1016704-121</strain>
    </source>
</reference>
<organism evidence="2">
    <name type="scientific">viral metagenome</name>
    <dbReference type="NCBI Taxonomy" id="1070528"/>
    <lineage>
        <taxon>unclassified sequences</taxon>
        <taxon>metagenomes</taxon>
        <taxon>organismal metagenomes</taxon>
    </lineage>
</organism>
<dbReference type="SUPFAM" id="SSF53927">
    <property type="entry name" value="Cytidine deaminase-like"/>
    <property type="match status" value="1"/>
</dbReference>
<protein>
    <recommendedName>
        <fullName evidence="3">CMP/dCMP-type deaminase domain-containing protein</fullName>
    </recommendedName>
</protein>
<evidence type="ECO:0008006" key="3">
    <source>
        <dbReference type="Google" id="ProtNLM"/>
    </source>
</evidence>
<dbReference type="EMBL" id="MN740559">
    <property type="protein sequence ID" value="QHU33591.1"/>
    <property type="molecule type" value="Genomic_DNA"/>
</dbReference>
<dbReference type="GO" id="GO:0008270">
    <property type="term" value="F:zinc ion binding"/>
    <property type="evidence" value="ECO:0007669"/>
    <property type="project" value="InterPro"/>
</dbReference>
<dbReference type="Gene3D" id="3.40.140.10">
    <property type="entry name" value="Cytidine Deaminase, domain 2"/>
    <property type="match status" value="1"/>
</dbReference>
<feature type="region of interest" description="Disordered" evidence="1">
    <location>
        <begin position="126"/>
        <end position="157"/>
    </location>
</feature>